<dbReference type="RefSeq" id="XP_018812360.1">
    <property type="nucleotide sequence ID" value="XM_018956815.2"/>
</dbReference>
<dbReference type="GO" id="GO:0052689">
    <property type="term" value="F:carboxylic ester hydrolase activity"/>
    <property type="evidence" value="ECO:0000318"/>
    <property type="project" value="GO_Central"/>
</dbReference>
<dbReference type="Gramene" id="Jr10_23720_p1">
    <property type="protein sequence ID" value="cds.Jr10_23720_p1"/>
    <property type="gene ID" value="Jr10_23720"/>
</dbReference>
<dbReference type="Gene3D" id="3.40.50.1110">
    <property type="entry name" value="SGNH hydrolase"/>
    <property type="match status" value="1"/>
</dbReference>
<name>A0A2I4DYY5_JUGRE</name>
<reference evidence="2" key="1">
    <citation type="submission" date="2025-08" db="UniProtKB">
        <authorList>
            <consortium name="RefSeq"/>
        </authorList>
    </citation>
    <scope>IDENTIFICATION</scope>
    <source>
        <tissue evidence="2">Leaves</tissue>
    </source>
</reference>
<dbReference type="InterPro" id="IPR005181">
    <property type="entry name" value="SASA"/>
</dbReference>
<dbReference type="GeneID" id="108984762"/>
<proteinExistence type="predicted"/>
<dbReference type="KEGG" id="jre:108984762"/>
<dbReference type="AlphaFoldDB" id="A0A2I4DYY5"/>
<dbReference type="InterPro" id="IPR036514">
    <property type="entry name" value="SGNH_hydro_sf"/>
</dbReference>
<dbReference type="PANTHER" id="PTHR31988:SF15">
    <property type="entry name" value="ESTERASE, PUTATIVE (DUF303)-RELATED"/>
    <property type="match status" value="1"/>
</dbReference>
<accession>A0A2I4DYY5</accession>
<evidence type="ECO:0000313" key="2">
    <source>
        <dbReference type="RefSeq" id="XP_018812360.1"/>
    </source>
</evidence>
<keyword evidence="1" id="KW-1185">Reference proteome</keyword>
<evidence type="ECO:0000313" key="1">
    <source>
        <dbReference type="Proteomes" id="UP000235220"/>
    </source>
</evidence>
<dbReference type="Proteomes" id="UP000235220">
    <property type="component" value="Chromosome 10"/>
</dbReference>
<dbReference type="PANTHER" id="PTHR31988">
    <property type="entry name" value="ESTERASE, PUTATIVE (DUF303)-RELATED"/>
    <property type="match status" value="1"/>
</dbReference>
<dbReference type="OrthoDB" id="42638at2759"/>
<sequence>MRREASINVLLSTWPMTFHLCRTAPQRDMVPLLFFSVLVAQAWSVRPQQLPVPKNIFILAGQSNMAGRGGVVNDTITGVATWDGIIPPQCQPNPSVLRLSANLTWVLAHEPLHADIDFNKTNGVGPGMAFANAVLAKDPTFGAIGLVPCAIGGTKISEWGRGTFLYNQLVQRARASLQDGGGNTIQALLWYQGESDTISKEDAESYKGKLERFFMDLRDDLQSPMLPIIQVALASGGGPFVKIVREEQMGIDLLNLRTVDAKGLALEPDGLHLTTPSQVRLGQMLADTFRQFLPSGPIVSLTYSGSSARCSTFIVDFFIAPLLRCINRIILLN</sequence>
<organism evidence="1 2">
    <name type="scientific">Juglans regia</name>
    <name type="common">English walnut</name>
    <dbReference type="NCBI Taxonomy" id="51240"/>
    <lineage>
        <taxon>Eukaryota</taxon>
        <taxon>Viridiplantae</taxon>
        <taxon>Streptophyta</taxon>
        <taxon>Embryophyta</taxon>
        <taxon>Tracheophyta</taxon>
        <taxon>Spermatophyta</taxon>
        <taxon>Magnoliopsida</taxon>
        <taxon>eudicotyledons</taxon>
        <taxon>Gunneridae</taxon>
        <taxon>Pentapetalae</taxon>
        <taxon>rosids</taxon>
        <taxon>fabids</taxon>
        <taxon>Fagales</taxon>
        <taxon>Juglandaceae</taxon>
        <taxon>Juglans</taxon>
    </lineage>
</organism>
<dbReference type="Pfam" id="PF03629">
    <property type="entry name" value="SASA"/>
    <property type="match status" value="1"/>
</dbReference>
<protein>
    <submittedName>
        <fullName evidence="2">Probable carbohydrate esterase At4g34215</fullName>
    </submittedName>
</protein>
<dbReference type="SUPFAM" id="SSF52266">
    <property type="entry name" value="SGNH hydrolase"/>
    <property type="match status" value="1"/>
</dbReference>
<gene>
    <name evidence="2" type="primary">LOC108984762</name>
</gene>
<dbReference type="InterPro" id="IPR052940">
    <property type="entry name" value="Carb_Esterase_6"/>
</dbReference>
<dbReference type="GO" id="GO:0019752">
    <property type="term" value="P:carboxylic acid metabolic process"/>
    <property type="evidence" value="ECO:0000318"/>
    <property type="project" value="GO_Central"/>
</dbReference>